<keyword evidence="2" id="KW-1185">Reference proteome</keyword>
<evidence type="ECO:0000313" key="1">
    <source>
        <dbReference type="EMBL" id="GIY18393.1"/>
    </source>
</evidence>
<dbReference type="AlphaFoldDB" id="A0AAV4REA5"/>
<sequence>MFLSLAHFRRNQWLPEYSVIIRHDTDKRRANEVRSKNNGCDKSKTGYSRYTASINILSPLISSSSRFLFVDSFMEVPLIEFFEWK</sequence>
<evidence type="ECO:0000313" key="2">
    <source>
        <dbReference type="Proteomes" id="UP001054837"/>
    </source>
</evidence>
<name>A0AAV4REA5_9ARAC</name>
<proteinExistence type="predicted"/>
<protein>
    <recommendedName>
        <fullName evidence="3">Ycf15</fullName>
    </recommendedName>
</protein>
<gene>
    <name evidence="1" type="ORF">CDAR_250141</name>
</gene>
<accession>A0AAV4REA5</accession>
<organism evidence="1 2">
    <name type="scientific">Caerostris darwini</name>
    <dbReference type="NCBI Taxonomy" id="1538125"/>
    <lineage>
        <taxon>Eukaryota</taxon>
        <taxon>Metazoa</taxon>
        <taxon>Ecdysozoa</taxon>
        <taxon>Arthropoda</taxon>
        <taxon>Chelicerata</taxon>
        <taxon>Arachnida</taxon>
        <taxon>Araneae</taxon>
        <taxon>Araneomorphae</taxon>
        <taxon>Entelegynae</taxon>
        <taxon>Araneoidea</taxon>
        <taxon>Araneidae</taxon>
        <taxon>Caerostris</taxon>
    </lineage>
</organism>
<dbReference type="Proteomes" id="UP001054837">
    <property type="component" value="Unassembled WGS sequence"/>
</dbReference>
<dbReference type="EMBL" id="BPLQ01005906">
    <property type="protein sequence ID" value="GIY18393.1"/>
    <property type="molecule type" value="Genomic_DNA"/>
</dbReference>
<evidence type="ECO:0008006" key="3">
    <source>
        <dbReference type="Google" id="ProtNLM"/>
    </source>
</evidence>
<comment type="caution">
    <text evidence="1">The sequence shown here is derived from an EMBL/GenBank/DDBJ whole genome shotgun (WGS) entry which is preliminary data.</text>
</comment>
<reference evidence="1 2" key="1">
    <citation type="submission" date="2021-06" db="EMBL/GenBank/DDBJ databases">
        <title>Caerostris darwini draft genome.</title>
        <authorList>
            <person name="Kono N."/>
            <person name="Arakawa K."/>
        </authorList>
    </citation>
    <scope>NUCLEOTIDE SEQUENCE [LARGE SCALE GENOMIC DNA]</scope>
</reference>